<evidence type="ECO:0000259" key="5">
    <source>
        <dbReference type="Pfam" id="PF04542"/>
    </source>
</evidence>
<dbReference type="AlphaFoldDB" id="A0A941F3T4"/>
<sequence>MTEIDKIIVDSIKEGEERSFDMLFNKYYRRLHYFAFQYVRNSIEAEGLVQETFLLLWKKKNTLRCVNEAGLISWLYTVLKNMCFRYLKDQEHNQQMISELNNTHLELDLFISEEEKSDEYSFEELTTIINQTIDKLSPRCKLVMEMSRLEGFNNKEIAQELKISEKAVEGNITRGLKIIRSVVKDYLTHLFF</sequence>
<keyword evidence="8" id="KW-1185">Reference proteome</keyword>
<accession>A0A941F3T4</accession>
<reference evidence="7" key="2">
    <citation type="submission" date="2021-04" db="EMBL/GenBank/DDBJ databases">
        <authorList>
            <person name="Zhang T."/>
            <person name="Zhang Y."/>
            <person name="Lu D."/>
            <person name="Zuo D."/>
            <person name="Du Z."/>
        </authorList>
    </citation>
    <scope>NUCLEOTIDE SEQUENCE</scope>
    <source>
        <strain evidence="7">JR1</strain>
    </source>
</reference>
<dbReference type="Pfam" id="PF08281">
    <property type="entry name" value="Sigma70_r4_2"/>
    <property type="match status" value="1"/>
</dbReference>
<dbReference type="GO" id="GO:0016987">
    <property type="term" value="F:sigma factor activity"/>
    <property type="evidence" value="ECO:0007669"/>
    <property type="project" value="UniProtKB-KW"/>
</dbReference>
<feature type="domain" description="RNA polymerase sigma-70 region 2" evidence="5">
    <location>
        <begin position="23"/>
        <end position="91"/>
    </location>
</feature>
<dbReference type="InterPro" id="IPR007627">
    <property type="entry name" value="RNA_pol_sigma70_r2"/>
</dbReference>
<evidence type="ECO:0000313" key="7">
    <source>
        <dbReference type="EMBL" id="MBR8535862.1"/>
    </source>
</evidence>
<dbReference type="InterPro" id="IPR013249">
    <property type="entry name" value="RNA_pol_sigma70_r4_t2"/>
</dbReference>
<evidence type="ECO:0000259" key="6">
    <source>
        <dbReference type="Pfam" id="PF08281"/>
    </source>
</evidence>
<dbReference type="PANTHER" id="PTHR43133">
    <property type="entry name" value="RNA POLYMERASE ECF-TYPE SIGMA FACTO"/>
    <property type="match status" value="1"/>
</dbReference>
<dbReference type="GO" id="GO:0006352">
    <property type="term" value="P:DNA-templated transcription initiation"/>
    <property type="evidence" value="ECO:0007669"/>
    <property type="project" value="InterPro"/>
</dbReference>
<dbReference type="Gene3D" id="1.10.10.10">
    <property type="entry name" value="Winged helix-like DNA-binding domain superfamily/Winged helix DNA-binding domain"/>
    <property type="match status" value="1"/>
</dbReference>
<evidence type="ECO:0000256" key="1">
    <source>
        <dbReference type="ARBA" id="ARBA00010641"/>
    </source>
</evidence>
<dbReference type="SUPFAM" id="SSF88659">
    <property type="entry name" value="Sigma3 and sigma4 domains of RNA polymerase sigma factors"/>
    <property type="match status" value="1"/>
</dbReference>
<dbReference type="InterPro" id="IPR013325">
    <property type="entry name" value="RNA_pol_sigma_r2"/>
</dbReference>
<organism evidence="7 8">
    <name type="scientific">Carboxylicivirga sediminis</name>
    <dbReference type="NCBI Taxonomy" id="2006564"/>
    <lineage>
        <taxon>Bacteria</taxon>
        <taxon>Pseudomonadati</taxon>
        <taxon>Bacteroidota</taxon>
        <taxon>Bacteroidia</taxon>
        <taxon>Marinilabiliales</taxon>
        <taxon>Marinilabiliaceae</taxon>
        <taxon>Carboxylicivirga</taxon>
    </lineage>
</organism>
<gene>
    <name evidence="7" type="ORF">KDU71_09870</name>
</gene>
<protein>
    <submittedName>
        <fullName evidence="7">RNA polymerase sigma-70 factor</fullName>
    </submittedName>
</protein>
<dbReference type="InterPro" id="IPR036388">
    <property type="entry name" value="WH-like_DNA-bd_sf"/>
</dbReference>
<dbReference type="PANTHER" id="PTHR43133:SF46">
    <property type="entry name" value="RNA POLYMERASE SIGMA-70 FACTOR ECF SUBFAMILY"/>
    <property type="match status" value="1"/>
</dbReference>
<dbReference type="Pfam" id="PF04542">
    <property type="entry name" value="Sigma70_r2"/>
    <property type="match status" value="1"/>
</dbReference>
<reference evidence="7" key="1">
    <citation type="journal article" date="2018" name="Int. J. Syst. Evol. Microbiol.">
        <title>Carboxylicivirga sediminis sp. nov., isolated from coastal sediment.</title>
        <authorList>
            <person name="Wang F.Q."/>
            <person name="Ren L.H."/>
            <person name="Zou R.J."/>
            <person name="Sun Y.Z."/>
            <person name="Liu X.J."/>
            <person name="Jiang F."/>
            <person name="Liu L.J."/>
        </authorList>
    </citation>
    <scope>NUCLEOTIDE SEQUENCE</scope>
    <source>
        <strain evidence="7">JR1</strain>
    </source>
</reference>
<dbReference type="EMBL" id="JAGTAR010000013">
    <property type="protein sequence ID" value="MBR8535862.1"/>
    <property type="molecule type" value="Genomic_DNA"/>
</dbReference>
<dbReference type="InterPro" id="IPR014284">
    <property type="entry name" value="RNA_pol_sigma-70_dom"/>
</dbReference>
<evidence type="ECO:0000256" key="3">
    <source>
        <dbReference type="ARBA" id="ARBA00023082"/>
    </source>
</evidence>
<keyword evidence="3" id="KW-0731">Sigma factor</keyword>
<evidence type="ECO:0000256" key="2">
    <source>
        <dbReference type="ARBA" id="ARBA00023015"/>
    </source>
</evidence>
<feature type="domain" description="RNA polymerase sigma factor 70 region 4 type 2" evidence="6">
    <location>
        <begin position="129"/>
        <end position="177"/>
    </location>
</feature>
<proteinExistence type="inferred from homology"/>
<dbReference type="InterPro" id="IPR014327">
    <property type="entry name" value="RNA_pol_sigma70_bacteroid"/>
</dbReference>
<keyword evidence="2" id="KW-0805">Transcription regulation</keyword>
<dbReference type="Gene3D" id="1.10.1740.10">
    <property type="match status" value="1"/>
</dbReference>
<dbReference type="InterPro" id="IPR013324">
    <property type="entry name" value="RNA_pol_sigma_r3/r4-like"/>
</dbReference>
<keyword evidence="4" id="KW-0804">Transcription</keyword>
<evidence type="ECO:0000313" key="8">
    <source>
        <dbReference type="Proteomes" id="UP000679220"/>
    </source>
</evidence>
<dbReference type="Proteomes" id="UP000679220">
    <property type="component" value="Unassembled WGS sequence"/>
</dbReference>
<comment type="similarity">
    <text evidence="1">Belongs to the sigma-70 factor family. ECF subfamily.</text>
</comment>
<dbReference type="SUPFAM" id="SSF88946">
    <property type="entry name" value="Sigma2 domain of RNA polymerase sigma factors"/>
    <property type="match status" value="1"/>
</dbReference>
<name>A0A941F3T4_9BACT</name>
<comment type="caution">
    <text evidence="7">The sequence shown here is derived from an EMBL/GenBank/DDBJ whole genome shotgun (WGS) entry which is preliminary data.</text>
</comment>
<dbReference type="RefSeq" id="WP_212190295.1">
    <property type="nucleotide sequence ID" value="NZ_JAGTAR010000013.1"/>
</dbReference>
<dbReference type="NCBIfam" id="TIGR02985">
    <property type="entry name" value="Sig70_bacteroi1"/>
    <property type="match status" value="1"/>
</dbReference>
<evidence type="ECO:0000256" key="4">
    <source>
        <dbReference type="ARBA" id="ARBA00023163"/>
    </source>
</evidence>
<dbReference type="InterPro" id="IPR039425">
    <property type="entry name" value="RNA_pol_sigma-70-like"/>
</dbReference>
<dbReference type="NCBIfam" id="TIGR02937">
    <property type="entry name" value="sigma70-ECF"/>
    <property type="match status" value="1"/>
</dbReference>
<dbReference type="GO" id="GO:0003677">
    <property type="term" value="F:DNA binding"/>
    <property type="evidence" value="ECO:0007669"/>
    <property type="project" value="InterPro"/>
</dbReference>